<evidence type="ECO:0000313" key="1">
    <source>
        <dbReference type="EMBL" id="PKR86058.1"/>
    </source>
</evidence>
<dbReference type="EMBL" id="PIQO01000003">
    <property type="protein sequence ID" value="PKR86058.1"/>
    <property type="molecule type" value="Genomic_DNA"/>
</dbReference>
<evidence type="ECO:0008006" key="3">
    <source>
        <dbReference type="Google" id="ProtNLM"/>
    </source>
</evidence>
<dbReference type="Pfam" id="PF01202">
    <property type="entry name" value="SKI"/>
    <property type="match status" value="1"/>
</dbReference>
<dbReference type="Gene3D" id="3.40.50.300">
    <property type="entry name" value="P-loop containing nucleotide triphosphate hydrolases"/>
    <property type="match status" value="1"/>
</dbReference>
<keyword evidence="2" id="KW-1185">Reference proteome</keyword>
<proteinExistence type="predicted"/>
<dbReference type="PRINTS" id="PR01100">
    <property type="entry name" value="SHIKIMTKNASE"/>
</dbReference>
<dbReference type="Proteomes" id="UP000233440">
    <property type="component" value="Unassembled WGS sequence"/>
</dbReference>
<dbReference type="InterPro" id="IPR027417">
    <property type="entry name" value="P-loop_NTPase"/>
</dbReference>
<accession>A0A2N3LN74</accession>
<protein>
    <recommendedName>
        <fullName evidence="3">Shikimate kinase</fullName>
    </recommendedName>
</protein>
<dbReference type="AlphaFoldDB" id="A0A2N3LN74"/>
<comment type="caution">
    <text evidence="1">The sequence shown here is derived from an EMBL/GenBank/DDBJ whole genome shotgun (WGS) entry which is preliminary data.</text>
</comment>
<dbReference type="OrthoDB" id="9800332at2"/>
<sequence>MRGEVQQRRPLYIIGFMGAGKTTDRAKIIRTSSYTCFDTNLWIEQAEGKTISEIFAEKGEAYFRE</sequence>
<organism evidence="1 2">
    <name type="scientific">Heyndrickxia camelliae</name>
    <dbReference type="NCBI Taxonomy" id="1707093"/>
    <lineage>
        <taxon>Bacteria</taxon>
        <taxon>Bacillati</taxon>
        <taxon>Bacillota</taxon>
        <taxon>Bacilli</taxon>
        <taxon>Bacillales</taxon>
        <taxon>Bacillaceae</taxon>
        <taxon>Heyndrickxia</taxon>
    </lineage>
</organism>
<name>A0A2N3LN74_9BACI</name>
<evidence type="ECO:0000313" key="2">
    <source>
        <dbReference type="Proteomes" id="UP000233440"/>
    </source>
</evidence>
<gene>
    <name evidence="1" type="ORF">CWO92_06720</name>
</gene>
<dbReference type="InterPro" id="IPR031322">
    <property type="entry name" value="Shikimate/glucono_kinase"/>
</dbReference>
<dbReference type="SUPFAM" id="SSF52540">
    <property type="entry name" value="P-loop containing nucleoside triphosphate hydrolases"/>
    <property type="match status" value="1"/>
</dbReference>
<reference evidence="1 2" key="1">
    <citation type="submission" date="2017-11" db="EMBL/GenBank/DDBJ databases">
        <title>Bacillus camelliae sp. nov., isolated from pu'er tea.</title>
        <authorList>
            <person name="Niu L."/>
        </authorList>
    </citation>
    <scope>NUCLEOTIDE SEQUENCE [LARGE SCALE GENOMIC DNA]</scope>
    <source>
        <strain evidence="1 2">7578-1</strain>
    </source>
</reference>